<protein>
    <submittedName>
        <fullName evidence="3">Uncharacterized protein</fullName>
    </submittedName>
</protein>
<proteinExistence type="predicted"/>
<dbReference type="EMBL" id="CAJPDR010000115">
    <property type="protein sequence ID" value="CAF9918825.1"/>
    <property type="molecule type" value="Genomic_DNA"/>
</dbReference>
<evidence type="ECO:0000256" key="2">
    <source>
        <dbReference type="SAM" id="SignalP"/>
    </source>
</evidence>
<accession>A0A8H3F840</accession>
<gene>
    <name evidence="3" type="ORF">ALECFALPRED_000840</name>
</gene>
<sequence>MRIQFRLLSILLLSVASVAMPAPKDSIQARSQPREQAAAGLEVNRRGPDDADSLEVWEYKDTFEPGTGE</sequence>
<evidence type="ECO:0000256" key="1">
    <source>
        <dbReference type="SAM" id="MobiDB-lite"/>
    </source>
</evidence>
<organism evidence="3 4">
    <name type="scientific">Alectoria fallacina</name>
    <dbReference type="NCBI Taxonomy" id="1903189"/>
    <lineage>
        <taxon>Eukaryota</taxon>
        <taxon>Fungi</taxon>
        <taxon>Dikarya</taxon>
        <taxon>Ascomycota</taxon>
        <taxon>Pezizomycotina</taxon>
        <taxon>Lecanoromycetes</taxon>
        <taxon>OSLEUM clade</taxon>
        <taxon>Lecanoromycetidae</taxon>
        <taxon>Lecanorales</taxon>
        <taxon>Lecanorineae</taxon>
        <taxon>Parmeliaceae</taxon>
        <taxon>Alectoria</taxon>
    </lineage>
</organism>
<reference evidence="3" key="1">
    <citation type="submission" date="2021-03" db="EMBL/GenBank/DDBJ databases">
        <authorList>
            <person name="Tagirdzhanova G."/>
        </authorList>
    </citation>
    <scope>NUCLEOTIDE SEQUENCE</scope>
</reference>
<name>A0A8H3F840_9LECA</name>
<keyword evidence="4" id="KW-1185">Reference proteome</keyword>
<feature type="region of interest" description="Disordered" evidence="1">
    <location>
        <begin position="23"/>
        <end position="52"/>
    </location>
</feature>
<evidence type="ECO:0000313" key="3">
    <source>
        <dbReference type="EMBL" id="CAF9918825.1"/>
    </source>
</evidence>
<evidence type="ECO:0000313" key="4">
    <source>
        <dbReference type="Proteomes" id="UP000664203"/>
    </source>
</evidence>
<feature type="chain" id="PRO_5034003050" evidence="2">
    <location>
        <begin position="22"/>
        <end position="69"/>
    </location>
</feature>
<comment type="caution">
    <text evidence="3">The sequence shown here is derived from an EMBL/GenBank/DDBJ whole genome shotgun (WGS) entry which is preliminary data.</text>
</comment>
<dbReference type="AlphaFoldDB" id="A0A8H3F840"/>
<keyword evidence="2" id="KW-0732">Signal</keyword>
<feature type="signal peptide" evidence="2">
    <location>
        <begin position="1"/>
        <end position="21"/>
    </location>
</feature>
<dbReference type="Proteomes" id="UP000664203">
    <property type="component" value="Unassembled WGS sequence"/>
</dbReference>